<reference evidence="6" key="1">
    <citation type="submission" date="2016-10" db="EMBL/GenBank/DDBJ databases">
        <title>Sequence of Gallionella enrichment culture.</title>
        <authorList>
            <person name="Poehlein A."/>
            <person name="Muehling M."/>
            <person name="Daniel R."/>
        </authorList>
    </citation>
    <scope>NUCLEOTIDE SEQUENCE</scope>
</reference>
<dbReference type="InterPro" id="IPR000836">
    <property type="entry name" value="PRTase_dom"/>
</dbReference>
<dbReference type="InterPro" id="IPR034694">
    <property type="entry name" value="HPF_long/plastid"/>
</dbReference>
<dbReference type="CDD" id="cd00552">
    <property type="entry name" value="RaiA"/>
    <property type="match status" value="1"/>
</dbReference>
<evidence type="ECO:0000259" key="5">
    <source>
        <dbReference type="Pfam" id="PF16321"/>
    </source>
</evidence>
<keyword evidence="2" id="KW-0810">Translation regulation</keyword>
<dbReference type="SUPFAM" id="SSF69754">
    <property type="entry name" value="Ribosome binding protein Y (YfiA homologue)"/>
    <property type="match status" value="1"/>
</dbReference>
<dbReference type="PANTHER" id="PTHR33231">
    <property type="entry name" value="30S RIBOSOMAL PROTEIN"/>
    <property type="match status" value="1"/>
</dbReference>
<feature type="region of interest" description="Disordered" evidence="3">
    <location>
        <begin position="219"/>
        <end position="251"/>
    </location>
</feature>
<organism evidence="6">
    <name type="scientific">mine drainage metagenome</name>
    <dbReference type="NCBI Taxonomy" id="410659"/>
    <lineage>
        <taxon>unclassified sequences</taxon>
        <taxon>metagenomes</taxon>
        <taxon>ecological metagenomes</taxon>
    </lineage>
</organism>
<dbReference type="InterPro" id="IPR032528">
    <property type="entry name" value="Ribosom_S30AE_C"/>
</dbReference>
<dbReference type="GO" id="GO:0043024">
    <property type="term" value="F:ribosomal small subunit binding"/>
    <property type="evidence" value="ECO:0007669"/>
    <property type="project" value="TreeGrafter"/>
</dbReference>
<evidence type="ECO:0000313" key="6">
    <source>
        <dbReference type="EMBL" id="OIQ80501.1"/>
    </source>
</evidence>
<dbReference type="SUPFAM" id="SSF53271">
    <property type="entry name" value="PRTase-like"/>
    <property type="match status" value="1"/>
</dbReference>
<accession>A0A1J5QX96</accession>
<feature type="domain" description="Phosphoribosyltransferase" evidence="4">
    <location>
        <begin position="2"/>
        <end position="38"/>
    </location>
</feature>
<evidence type="ECO:0000256" key="1">
    <source>
        <dbReference type="ARBA" id="ARBA00022490"/>
    </source>
</evidence>
<evidence type="ECO:0000259" key="4">
    <source>
        <dbReference type="Pfam" id="PF00156"/>
    </source>
</evidence>
<dbReference type="Gene3D" id="3.30.160.100">
    <property type="entry name" value="Ribosome hibernation promotion factor-like"/>
    <property type="match status" value="1"/>
</dbReference>
<dbReference type="FunFam" id="3.30.505.50:FF:000002">
    <property type="entry name" value="Ribosome hibernation promoting factor"/>
    <property type="match status" value="1"/>
</dbReference>
<dbReference type="InterPro" id="IPR003489">
    <property type="entry name" value="RHF/RaiA"/>
</dbReference>
<dbReference type="InterPro" id="IPR036567">
    <property type="entry name" value="RHF-like"/>
</dbReference>
<dbReference type="InterPro" id="IPR029057">
    <property type="entry name" value="PRTase-like"/>
</dbReference>
<protein>
    <submittedName>
        <fullName evidence="6">Light-repressed protein A</fullName>
    </submittedName>
</protein>
<evidence type="ECO:0000256" key="2">
    <source>
        <dbReference type="ARBA" id="ARBA00022845"/>
    </source>
</evidence>
<name>A0A1J5QX96_9ZZZZ</name>
<feature type="compositionally biased region" description="Basic residues" evidence="3">
    <location>
        <begin position="219"/>
        <end position="230"/>
    </location>
</feature>
<dbReference type="Gene3D" id="3.30.505.50">
    <property type="entry name" value="Sigma 54 modulation/S30EA ribosomal protein, C-terminal domain"/>
    <property type="match status" value="1"/>
</dbReference>
<dbReference type="NCBIfam" id="TIGR00741">
    <property type="entry name" value="yfiA"/>
    <property type="match status" value="1"/>
</dbReference>
<dbReference type="Pfam" id="PF16321">
    <property type="entry name" value="Ribosom_S30AE_C"/>
    <property type="match status" value="1"/>
</dbReference>
<evidence type="ECO:0000256" key="3">
    <source>
        <dbReference type="SAM" id="MobiDB-lite"/>
    </source>
</evidence>
<dbReference type="Pfam" id="PF00156">
    <property type="entry name" value="Pribosyltran"/>
    <property type="match status" value="1"/>
</dbReference>
<gene>
    <name evidence="6" type="primary">lrtA</name>
    <name evidence="6" type="ORF">GALL_377390</name>
</gene>
<proteinExistence type="inferred from homology"/>
<dbReference type="GO" id="GO:0045900">
    <property type="term" value="P:negative regulation of translational elongation"/>
    <property type="evidence" value="ECO:0007669"/>
    <property type="project" value="TreeGrafter"/>
</dbReference>
<dbReference type="Gene3D" id="3.40.50.2020">
    <property type="match status" value="1"/>
</dbReference>
<comment type="caution">
    <text evidence="6">The sequence shown here is derived from an EMBL/GenBank/DDBJ whole genome shotgun (WGS) entry which is preliminary data.</text>
</comment>
<dbReference type="EMBL" id="MLJW01001052">
    <property type="protein sequence ID" value="OIQ80501.1"/>
    <property type="molecule type" value="Genomic_DNA"/>
</dbReference>
<feature type="domain" description="Sigma 54 modulation/S30EA ribosomal protein C-terminal" evidence="5">
    <location>
        <begin position="264"/>
        <end position="318"/>
    </location>
</feature>
<feature type="region of interest" description="Disordered" evidence="3">
    <location>
        <begin position="38"/>
        <end position="109"/>
    </location>
</feature>
<dbReference type="InterPro" id="IPR050574">
    <property type="entry name" value="HPF/YfiA_ribosome-assoc"/>
</dbReference>
<sequence>MLLVDDVVTTGATLAACARALEGVGAVVVGAVVLAATPPPRGREGALPQGAPHRPTPVDEVGNVMLTSLEPESYGGSRPCGERASGDALPSSAGAEGGEARTGPTGRSAHVAGWVPARSEAHLEAHMEIVVAGRHTEVPEKFRDHVKEKLAKIEQLAPTAQRIDVEVSHERNPRQAGVAERVEITVVDKGPVIRAEASADDRYGAFDLAIAKLQERLRRSRDRRKDHRLHTPLTPVDVRPPAPAEESHGPVVPGEVAETTLGDSPVVIRQKVHAAHPMTVDDALYEMELVGHDFFLFVDVETAQPSVAYRRHGWNYGVIKLDSPVAMRAVTG</sequence>
<dbReference type="HAMAP" id="MF_00839">
    <property type="entry name" value="HPF"/>
    <property type="match status" value="1"/>
</dbReference>
<dbReference type="PANTHER" id="PTHR33231:SF1">
    <property type="entry name" value="30S RIBOSOMAL PROTEIN"/>
    <property type="match status" value="1"/>
</dbReference>
<keyword evidence="1" id="KW-0963">Cytoplasm</keyword>
<dbReference type="GO" id="GO:0022627">
    <property type="term" value="C:cytosolic small ribosomal subunit"/>
    <property type="evidence" value="ECO:0007669"/>
    <property type="project" value="TreeGrafter"/>
</dbReference>
<dbReference type="AlphaFoldDB" id="A0A1J5QX96"/>
<dbReference type="InterPro" id="IPR038416">
    <property type="entry name" value="Ribosom_S30AE_C_sf"/>
</dbReference>
<dbReference type="Pfam" id="PF02482">
    <property type="entry name" value="Ribosomal_S30AE"/>
    <property type="match status" value="1"/>
</dbReference>
<dbReference type="CDD" id="cd06223">
    <property type="entry name" value="PRTases_typeI"/>
    <property type="match status" value="1"/>
</dbReference>